<dbReference type="EMBL" id="LBUU01000009">
    <property type="protein sequence ID" value="KKQ69802.1"/>
    <property type="molecule type" value="Genomic_DNA"/>
</dbReference>
<dbReference type="Proteomes" id="UP000034022">
    <property type="component" value="Unassembled WGS sequence"/>
</dbReference>
<sequence>MKLIALRNFRGKMEVLSKTEIKDIRIELGQRTAESFQKFAHARTLSWHKTKNKILD</sequence>
<dbReference type="AlphaFoldDB" id="A0A0G0JT27"/>
<reference evidence="1" key="1">
    <citation type="journal article" date="2015" name="Nature">
        <title>rRNA introns, odd ribosomes, and small enigmatic genomes across a large radiation of phyla.</title>
        <authorList>
            <person name="Brown C.T."/>
            <person name="Hug L.A."/>
            <person name="Thomas B.C."/>
            <person name="Sharon I."/>
            <person name="Castelle C.J."/>
            <person name="Singh A."/>
            <person name="Wilkins M.J."/>
            <person name="Williams K.H."/>
            <person name="Banfield J.F."/>
        </authorList>
    </citation>
    <scope>NUCLEOTIDE SEQUENCE [LARGE SCALE GENOMIC DNA]</scope>
</reference>
<name>A0A0G0JT27_9BACT</name>
<proteinExistence type="predicted"/>
<accession>A0A0G0JT27</accession>
<protein>
    <submittedName>
        <fullName evidence="1">Uncharacterized protein</fullName>
    </submittedName>
</protein>
<comment type="caution">
    <text evidence="1">The sequence shown here is derived from an EMBL/GenBank/DDBJ whole genome shotgun (WGS) entry which is preliminary data.</text>
</comment>
<gene>
    <name evidence="1" type="ORF">US91_C0009G0005</name>
</gene>
<organism evidence="1 2">
    <name type="scientific">Candidatus Falkowbacteria bacterium GW2011_GWE1_38_31</name>
    <dbReference type="NCBI Taxonomy" id="1618638"/>
    <lineage>
        <taxon>Bacteria</taxon>
        <taxon>Candidatus Falkowiibacteriota</taxon>
    </lineage>
</organism>
<evidence type="ECO:0000313" key="1">
    <source>
        <dbReference type="EMBL" id="KKQ69802.1"/>
    </source>
</evidence>
<evidence type="ECO:0000313" key="2">
    <source>
        <dbReference type="Proteomes" id="UP000034022"/>
    </source>
</evidence>